<dbReference type="Proteomes" id="UP000290289">
    <property type="component" value="Chromosome 11"/>
</dbReference>
<dbReference type="AlphaFoldDB" id="A0A498IL99"/>
<dbReference type="Pfam" id="PF08387">
    <property type="entry name" value="FBD"/>
    <property type="match status" value="1"/>
</dbReference>
<dbReference type="SMART" id="SM00579">
    <property type="entry name" value="FBD"/>
    <property type="match status" value="1"/>
</dbReference>
<organism evidence="2 3">
    <name type="scientific">Malus domestica</name>
    <name type="common">Apple</name>
    <name type="synonym">Pyrus malus</name>
    <dbReference type="NCBI Taxonomy" id="3750"/>
    <lineage>
        <taxon>Eukaryota</taxon>
        <taxon>Viridiplantae</taxon>
        <taxon>Streptophyta</taxon>
        <taxon>Embryophyta</taxon>
        <taxon>Tracheophyta</taxon>
        <taxon>Spermatophyta</taxon>
        <taxon>Magnoliopsida</taxon>
        <taxon>eudicotyledons</taxon>
        <taxon>Gunneridae</taxon>
        <taxon>Pentapetalae</taxon>
        <taxon>rosids</taxon>
        <taxon>fabids</taxon>
        <taxon>Rosales</taxon>
        <taxon>Rosaceae</taxon>
        <taxon>Amygdaloideae</taxon>
        <taxon>Maleae</taxon>
        <taxon>Malus</taxon>
    </lineage>
</organism>
<dbReference type="PANTHER" id="PTHR31900:SF34">
    <property type="entry name" value="EMB|CAB62440.1-RELATED"/>
    <property type="match status" value="1"/>
</dbReference>
<evidence type="ECO:0000313" key="3">
    <source>
        <dbReference type="Proteomes" id="UP000290289"/>
    </source>
</evidence>
<dbReference type="STRING" id="3750.A0A498IL99"/>
<protein>
    <recommendedName>
        <fullName evidence="1">FBD domain-containing protein</fullName>
    </recommendedName>
</protein>
<gene>
    <name evidence="2" type="ORF">DVH24_003432</name>
</gene>
<dbReference type="EMBL" id="RDQH01000337">
    <property type="protein sequence ID" value="RXH82934.1"/>
    <property type="molecule type" value="Genomic_DNA"/>
</dbReference>
<dbReference type="InterPro" id="IPR006566">
    <property type="entry name" value="FBD"/>
</dbReference>
<evidence type="ECO:0000259" key="1">
    <source>
        <dbReference type="SMART" id="SM00579"/>
    </source>
</evidence>
<evidence type="ECO:0000313" key="2">
    <source>
        <dbReference type="EMBL" id="RXH82934.1"/>
    </source>
</evidence>
<dbReference type="PANTHER" id="PTHR31900">
    <property type="entry name" value="F-BOX/RNI SUPERFAMILY PROTEIN-RELATED"/>
    <property type="match status" value="1"/>
</dbReference>
<accession>A0A498IL99</accession>
<dbReference type="InterPro" id="IPR050232">
    <property type="entry name" value="FBL13/AtMIF1-like"/>
</dbReference>
<feature type="domain" description="FBD" evidence="1">
    <location>
        <begin position="361"/>
        <end position="439"/>
    </location>
</feature>
<keyword evidence="3" id="KW-1185">Reference proteome</keyword>
<reference evidence="2 3" key="1">
    <citation type="submission" date="2018-10" db="EMBL/GenBank/DDBJ databases">
        <title>A high-quality apple genome assembly.</title>
        <authorList>
            <person name="Hu J."/>
        </authorList>
    </citation>
    <scope>NUCLEOTIDE SEQUENCE [LARGE SCALE GENOMIC DNA]</scope>
    <source>
        <strain evidence="3">cv. HFTH1</strain>
        <tissue evidence="2">Young leaf</tissue>
    </source>
</reference>
<name>A0A498IL99_MALDO</name>
<dbReference type="InterPro" id="IPR036047">
    <property type="entry name" value="F-box-like_dom_sf"/>
</dbReference>
<sequence>MDKFSQLPEPLHLIIIANLPFEEAARNSILSKLWRRLGRSTQIVEFNERFFVNTDAAPSDRAIQRLTFIDFVRHWIDNSPKSPVGKVALTFSEPENFQQFVLDCIQFCVKHDVKQLALDFSDPAWDELGYDYHVSYFDLPLDVYNHRVLESLALNVGGMNSLDVRGNDLKVKTLVVDRCSIRYPHSFYLEAPKLNYLKFVGGDVPALTTGEGSEFNFFEELNLDLSPVIDFHGSASPNSILDILPRSLVIDFHSFASPNSILDILPPTRKLTVCSYTLRVIINHTEREPIIPSPRLTVTDLTLKTTMHHHEQLGIKFFLNCCPHLETVTIKRCPEEIYEYYVTPSVLKPREMWKGNVEVYECITRTLRMVEVKDYMGSQHELDLLRYLLRHGRIMEQLTVVTLSDEEVNGGNPEEFRLKAREFLHQVEAASQNLEITVLDEYKSVRCAVALLIQKE</sequence>
<proteinExistence type="predicted"/>
<comment type="caution">
    <text evidence="2">The sequence shown here is derived from an EMBL/GenBank/DDBJ whole genome shotgun (WGS) entry which is preliminary data.</text>
</comment>
<dbReference type="SUPFAM" id="SSF81383">
    <property type="entry name" value="F-box domain"/>
    <property type="match status" value="1"/>
</dbReference>